<feature type="domain" description="Aminotransferase class I/classII large" evidence="10">
    <location>
        <begin position="25"/>
        <end position="352"/>
    </location>
</feature>
<dbReference type="InterPro" id="IPR015422">
    <property type="entry name" value="PyrdxlP-dep_Trfase_small"/>
</dbReference>
<comment type="catalytic activity">
    <reaction evidence="9">
        <text>O-phospho-L-threonine + H(+) = (R)-1-aminopropan-2-yl phosphate + CO2</text>
        <dbReference type="Rhea" id="RHEA:11492"/>
        <dbReference type="ChEBI" id="CHEBI:15378"/>
        <dbReference type="ChEBI" id="CHEBI:16526"/>
        <dbReference type="ChEBI" id="CHEBI:58563"/>
        <dbReference type="ChEBI" id="CHEBI:58675"/>
        <dbReference type="EC" id="4.1.1.81"/>
    </reaction>
</comment>
<dbReference type="Pfam" id="PF00155">
    <property type="entry name" value="Aminotran_1_2"/>
    <property type="match status" value="1"/>
</dbReference>
<dbReference type="PROSITE" id="PS00105">
    <property type="entry name" value="AA_TRANSFER_CLASS_1"/>
    <property type="match status" value="1"/>
</dbReference>
<name>A0ABS3DU20_9BACI</name>
<dbReference type="InterPro" id="IPR004838">
    <property type="entry name" value="NHTrfase_class1_PyrdxlP-BS"/>
</dbReference>
<dbReference type="PANTHER" id="PTHR42885:SF1">
    <property type="entry name" value="THREONINE-PHOSPHATE DECARBOXYLASE"/>
    <property type="match status" value="1"/>
</dbReference>
<keyword evidence="12" id="KW-1185">Reference proteome</keyword>
<evidence type="ECO:0000256" key="2">
    <source>
        <dbReference type="ARBA" id="ARBA00003444"/>
    </source>
</evidence>
<evidence type="ECO:0000259" key="10">
    <source>
        <dbReference type="Pfam" id="PF00155"/>
    </source>
</evidence>
<keyword evidence="7 11" id="KW-0456">Lyase</keyword>
<evidence type="ECO:0000313" key="12">
    <source>
        <dbReference type="Proteomes" id="UP000663970"/>
    </source>
</evidence>
<dbReference type="PANTHER" id="PTHR42885">
    <property type="entry name" value="HISTIDINOL-PHOSPHATE AMINOTRANSFERASE-RELATED"/>
    <property type="match status" value="1"/>
</dbReference>
<evidence type="ECO:0000256" key="7">
    <source>
        <dbReference type="ARBA" id="ARBA00023239"/>
    </source>
</evidence>
<keyword evidence="6" id="KW-0663">Pyridoxal phosphate</keyword>
<evidence type="ECO:0000256" key="6">
    <source>
        <dbReference type="ARBA" id="ARBA00022898"/>
    </source>
</evidence>
<gene>
    <name evidence="11" type="ORF">JF544_06250</name>
</gene>
<evidence type="ECO:0000256" key="9">
    <source>
        <dbReference type="ARBA" id="ARBA00048531"/>
    </source>
</evidence>
<dbReference type="Proteomes" id="UP000663970">
    <property type="component" value="Unassembled WGS sequence"/>
</dbReference>
<dbReference type="EMBL" id="JAEKJY010000001">
    <property type="protein sequence ID" value="MBN8234841.1"/>
    <property type="molecule type" value="Genomic_DNA"/>
</dbReference>
<proteinExistence type="predicted"/>
<accession>A0ABS3DU20</accession>
<dbReference type="NCBIfam" id="TIGR01140">
    <property type="entry name" value="L_thr_O3P_dcar"/>
    <property type="match status" value="1"/>
</dbReference>
<evidence type="ECO:0000313" key="11">
    <source>
        <dbReference type="EMBL" id="MBN8234841.1"/>
    </source>
</evidence>
<dbReference type="InterPro" id="IPR005860">
    <property type="entry name" value="CobD"/>
</dbReference>
<dbReference type="InterPro" id="IPR015421">
    <property type="entry name" value="PyrdxlP-dep_Trfase_major"/>
</dbReference>
<dbReference type="InterPro" id="IPR004839">
    <property type="entry name" value="Aminotransferase_I/II_large"/>
</dbReference>
<dbReference type="SUPFAM" id="SSF53383">
    <property type="entry name" value="PLP-dependent transferases"/>
    <property type="match status" value="1"/>
</dbReference>
<dbReference type="GO" id="GO:0048472">
    <property type="term" value="F:threonine-phosphate decarboxylase activity"/>
    <property type="evidence" value="ECO:0007669"/>
    <property type="project" value="UniProtKB-EC"/>
</dbReference>
<reference evidence="11 12" key="1">
    <citation type="submission" date="2020-12" db="EMBL/GenBank/DDBJ databases">
        <title>Oil enriched cultivation method for isolating marine PHA-producing bacteria.</title>
        <authorList>
            <person name="Zheng W."/>
            <person name="Yu S."/>
            <person name="Huang Y."/>
        </authorList>
    </citation>
    <scope>NUCLEOTIDE SEQUENCE [LARGE SCALE GENOMIC DNA]</scope>
    <source>
        <strain evidence="11 12">SY-2-6</strain>
    </source>
</reference>
<comment type="pathway">
    <text evidence="3">Cofactor biosynthesis; adenosylcobalamin biosynthesis.</text>
</comment>
<dbReference type="EC" id="4.1.1.81" evidence="4"/>
<comment type="function">
    <text evidence="2">Decarboxylates L-threonine-O-3-phosphate to yield (R)-1-amino-2-propanol O-2-phosphate, the precursor for the linkage between the nucleotide loop and the corrin ring in cobalamin.</text>
</comment>
<keyword evidence="5" id="KW-0169">Cobalamin biosynthesis</keyword>
<dbReference type="RefSeq" id="WP_206932932.1">
    <property type="nucleotide sequence ID" value="NZ_JAEKJY010000001.1"/>
</dbReference>
<dbReference type="CDD" id="cd00609">
    <property type="entry name" value="AAT_like"/>
    <property type="match status" value="1"/>
</dbReference>
<evidence type="ECO:0000256" key="3">
    <source>
        <dbReference type="ARBA" id="ARBA00004953"/>
    </source>
</evidence>
<comment type="caution">
    <text evidence="11">The sequence shown here is derived from an EMBL/GenBank/DDBJ whole genome shotgun (WGS) entry which is preliminary data.</text>
</comment>
<evidence type="ECO:0000256" key="8">
    <source>
        <dbReference type="ARBA" id="ARBA00029996"/>
    </source>
</evidence>
<dbReference type="InterPro" id="IPR015424">
    <property type="entry name" value="PyrdxlP-dep_Trfase"/>
</dbReference>
<protein>
    <recommendedName>
        <fullName evidence="4">threonine-phosphate decarboxylase</fullName>
        <ecNumber evidence="4">4.1.1.81</ecNumber>
    </recommendedName>
    <alternativeName>
        <fullName evidence="8">L-threonine-O-3-phosphate decarboxylase</fullName>
    </alternativeName>
</protein>
<dbReference type="Gene3D" id="3.90.1150.10">
    <property type="entry name" value="Aspartate Aminotransferase, domain 1"/>
    <property type="match status" value="1"/>
</dbReference>
<comment type="cofactor">
    <cofactor evidence="1">
        <name>pyridoxal 5'-phosphate</name>
        <dbReference type="ChEBI" id="CHEBI:597326"/>
    </cofactor>
</comment>
<evidence type="ECO:0000256" key="5">
    <source>
        <dbReference type="ARBA" id="ARBA00022573"/>
    </source>
</evidence>
<evidence type="ECO:0000256" key="1">
    <source>
        <dbReference type="ARBA" id="ARBA00001933"/>
    </source>
</evidence>
<evidence type="ECO:0000256" key="4">
    <source>
        <dbReference type="ARBA" id="ARBA00012285"/>
    </source>
</evidence>
<organism evidence="11 12">
    <name type="scientific">Halobacillus kuroshimensis</name>
    <dbReference type="NCBI Taxonomy" id="302481"/>
    <lineage>
        <taxon>Bacteria</taxon>
        <taxon>Bacillati</taxon>
        <taxon>Bacillota</taxon>
        <taxon>Bacilli</taxon>
        <taxon>Bacillales</taxon>
        <taxon>Bacillaceae</taxon>
        <taxon>Halobacillus</taxon>
    </lineage>
</organism>
<dbReference type="Gene3D" id="3.40.640.10">
    <property type="entry name" value="Type I PLP-dependent aspartate aminotransferase-like (Major domain)"/>
    <property type="match status" value="1"/>
</dbReference>
<sequence length="361" mass="41287">MNWPSHGANPYKLYEMQGKIPKETITDFSVNTNPYGSPEGLKGHMANHLDLIHEYPDPEQKRLTERIALMQDLPEENVLVGNGASELIHMLARFWQGRRVGIIQPTFSEYQKACEAYGCEIIDLHVSEKRNFHLFIPDILPHLPNLDLLILCHPNNPTGRTYRPDVLYGLLKLCEFNDVQVVIDEAFYDFVSGEPFFSPDLFEFPNVLLLRSLTKMYSIPGLRLGYLMGEAAVVEALKRLQPEWSVNALAEEAGMYCLSQEGFARKTAADISREKAYLFLQLKRLGYTPLSTETNFFLMRDPFHSQADDMIGFLLQEGLTVRHTNNFKGLNGAFVRVAVKQRTDNEQLLEALEKWRSVCLQ</sequence>